<dbReference type="InterPro" id="IPR008271">
    <property type="entry name" value="Ser/Thr_kinase_AS"/>
</dbReference>
<dbReference type="Pfam" id="PF03793">
    <property type="entry name" value="PASTA"/>
    <property type="match status" value="4"/>
</dbReference>
<dbReference type="FunFam" id="1.10.510.10:FF:000021">
    <property type="entry name" value="Serine/threonine protein kinase"/>
    <property type="match status" value="1"/>
</dbReference>
<keyword evidence="12" id="KW-0812">Transmembrane</keyword>
<evidence type="ECO:0000256" key="11">
    <source>
        <dbReference type="SAM" id="MobiDB-lite"/>
    </source>
</evidence>
<dbReference type="GeneID" id="75006731"/>
<dbReference type="PROSITE" id="PS00108">
    <property type="entry name" value="PROTEIN_KINASE_ST"/>
    <property type="match status" value="1"/>
</dbReference>
<evidence type="ECO:0000256" key="5">
    <source>
        <dbReference type="ARBA" id="ARBA00022741"/>
    </source>
</evidence>
<keyword evidence="7 10" id="KW-0067">ATP-binding</keyword>
<dbReference type="OrthoDB" id="9762169at2"/>
<keyword evidence="14" id="KW-1185">Reference proteome</keyword>
<evidence type="ECO:0000256" key="1">
    <source>
        <dbReference type="ARBA" id="ARBA00012513"/>
    </source>
</evidence>
<evidence type="ECO:0000256" key="9">
    <source>
        <dbReference type="ARBA" id="ARBA00048679"/>
    </source>
</evidence>
<dbReference type="NCBIfam" id="NF033483">
    <property type="entry name" value="PknB_PASTA_kin"/>
    <property type="match status" value="1"/>
</dbReference>
<dbReference type="KEGG" id="csil:CBE74_00230"/>
<evidence type="ECO:0000313" key="13">
    <source>
        <dbReference type="EMBL" id="ARU45198.1"/>
    </source>
</evidence>
<dbReference type="Gene3D" id="3.30.10.20">
    <property type="match status" value="4"/>
</dbReference>
<dbReference type="Gene3D" id="1.10.510.10">
    <property type="entry name" value="Transferase(Phosphotransferase) domain 1"/>
    <property type="match status" value="1"/>
</dbReference>
<feature type="transmembrane region" description="Helical" evidence="12">
    <location>
        <begin position="354"/>
        <end position="372"/>
    </location>
</feature>
<dbReference type="AlphaFoldDB" id="A0A7Y4LIT3"/>
<evidence type="ECO:0000256" key="10">
    <source>
        <dbReference type="PROSITE-ProRule" id="PRU10141"/>
    </source>
</evidence>
<evidence type="ECO:0000256" key="7">
    <source>
        <dbReference type="ARBA" id="ARBA00022840"/>
    </source>
</evidence>
<dbReference type="PANTHER" id="PTHR43289">
    <property type="entry name" value="MITOGEN-ACTIVATED PROTEIN KINASE KINASE KINASE 20-RELATED"/>
    <property type="match status" value="1"/>
</dbReference>
<dbReference type="GO" id="GO:0004674">
    <property type="term" value="F:protein serine/threonine kinase activity"/>
    <property type="evidence" value="ECO:0007669"/>
    <property type="project" value="UniProtKB-KW"/>
</dbReference>
<dbReference type="Proteomes" id="UP000195652">
    <property type="component" value="Chromosome"/>
</dbReference>
<accession>A0A7Y4LIT3</accession>
<name>A0A7Y4LIT3_9CORY</name>
<dbReference type="EC" id="2.7.11.1" evidence="1"/>
<comment type="catalytic activity">
    <reaction evidence="9">
        <text>L-seryl-[protein] + ATP = O-phospho-L-seryl-[protein] + ADP + H(+)</text>
        <dbReference type="Rhea" id="RHEA:17989"/>
        <dbReference type="Rhea" id="RHEA-COMP:9863"/>
        <dbReference type="Rhea" id="RHEA-COMP:11604"/>
        <dbReference type="ChEBI" id="CHEBI:15378"/>
        <dbReference type="ChEBI" id="CHEBI:29999"/>
        <dbReference type="ChEBI" id="CHEBI:30616"/>
        <dbReference type="ChEBI" id="CHEBI:83421"/>
        <dbReference type="ChEBI" id="CHEBI:456216"/>
        <dbReference type="EC" id="2.7.11.1"/>
    </reaction>
</comment>
<keyword evidence="3" id="KW-0808">Transferase</keyword>
<dbReference type="EMBL" id="CP021417">
    <property type="protein sequence ID" value="ARU45198.1"/>
    <property type="molecule type" value="Genomic_DNA"/>
</dbReference>
<proteinExistence type="predicted"/>
<gene>
    <name evidence="13" type="primary">pknB</name>
    <name evidence="13" type="ORF">CBE74_00230</name>
</gene>
<dbReference type="InterPro" id="IPR005543">
    <property type="entry name" value="PASTA_dom"/>
</dbReference>
<organism evidence="13 14">
    <name type="scientific">Corynebacterium silvaticum</name>
    <dbReference type="NCBI Taxonomy" id="2320431"/>
    <lineage>
        <taxon>Bacteria</taxon>
        <taxon>Bacillati</taxon>
        <taxon>Actinomycetota</taxon>
        <taxon>Actinomycetes</taxon>
        <taxon>Mycobacteriales</taxon>
        <taxon>Corynebacteriaceae</taxon>
        <taxon>Corynebacterium</taxon>
    </lineage>
</organism>
<evidence type="ECO:0000256" key="3">
    <source>
        <dbReference type="ARBA" id="ARBA00022679"/>
    </source>
</evidence>
<evidence type="ECO:0000256" key="4">
    <source>
        <dbReference type="ARBA" id="ARBA00022737"/>
    </source>
</evidence>
<dbReference type="GO" id="GO:0005524">
    <property type="term" value="F:ATP binding"/>
    <property type="evidence" value="ECO:0007669"/>
    <property type="project" value="UniProtKB-UniRule"/>
</dbReference>
<reference evidence="13 14" key="1">
    <citation type="journal article" date="2014" name="BMC Vet. Res.">
        <title>First report of Corynebacterium pseudotuberculosis from caseous lymphadenitis lesions in Black Alentejano pig (Sus scrofa domesticus).</title>
        <authorList>
            <person name="Oliveira M."/>
            <person name="Barroco C."/>
            <person name="Mottola C."/>
            <person name="Santos R."/>
            <person name="Lemsaddek A."/>
            <person name="Tavares L."/>
            <person name="Semedo-Lemsaddek T."/>
        </authorList>
    </citation>
    <scope>NUCLEOTIDE SEQUENCE [LARGE SCALE GENOMIC DNA]</scope>
    <source>
        <strain evidence="13 14">PO100/5</strain>
    </source>
</reference>
<dbReference type="RefSeq" id="WP_087453089.1">
    <property type="nucleotide sequence ID" value="NZ_CP021417.2"/>
</dbReference>
<protein>
    <recommendedName>
        <fullName evidence="1">non-specific serine/threonine protein kinase</fullName>
        <ecNumber evidence="1">2.7.11.1</ecNumber>
    </recommendedName>
</protein>
<keyword evidence="12" id="KW-0472">Membrane</keyword>
<evidence type="ECO:0000256" key="12">
    <source>
        <dbReference type="SAM" id="Phobius"/>
    </source>
</evidence>
<dbReference type="GO" id="GO:0045717">
    <property type="term" value="P:negative regulation of fatty acid biosynthetic process"/>
    <property type="evidence" value="ECO:0007669"/>
    <property type="project" value="UniProtKB-ARBA"/>
</dbReference>
<reference evidence="13 14" key="3">
    <citation type="journal article" date="2020" name="Int. J. Syst. Evol. Microbiol.">
        <title>Corynebacterium silvaticum sp. nov., a unique group of NTTB corynebacteria in wild boar and roe deer.</title>
        <authorList>
            <person name="Dangel A."/>
            <person name="Berger A."/>
            <person name="Rau J."/>
            <person name="Eisenberg T."/>
            <person name="Kampfer P."/>
            <person name="Margos G."/>
            <person name="Contzen M."/>
            <person name="Busse H.J."/>
            <person name="Konrad R."/>
            <person name="Peters M."/>
            <person name="Sting R."/>
            <person name="Sing A."/>
        </authorList>
    </citation>
    <scope>NUCLEOTIDE SEQUENCE [LARGE SCALE GENOMIC DNA]</scope>
    <source>
        <strain evidence="13 14">PO100/5</strain>
    </source>
</reference>
<dbReference type="InterPro" id="IPR000719">
    <property type="entry name" value="Prot_kinase_dom"/>
</dbReference>
<dbReference type="PROSITE" id="PS00107">
    <property type="entry name" value="PROTEIN_KINASE_ATP"/>
    <property type="match status" value="1"/>
</dbReference>
<sequence>MNDVIAGRYELGEVIGTGGMSEVYSATDTLLGREVAIKMLRADLARDVNFRERFRREAQNSGRLNHPAIVAVYDTGETERAGISTPYIVMERVHGRTLRDIVREDGPLSPTEAAQTLLPVCQALQFSHDAGIIHRDIKPANVMITNTGTVKIMDFGIARALDDATSAMTQTSAVIGTAQYLSPEQARGKLADARSDVYALGCVLYETLTGRPPFEGETPFAVAYQHVQEDPAKPSDFVSDLTPTAAVNVDAVVLTAMAKHPGDRYQTAMDMGADLERLARHAVTEAARHYVSPASLISQEPNPTTIVPVTQLDQPGPASAAPHTEIAGYERSAFTGPAHAAEEERSGMSKAMKAILAVLAVLVLGVGGAFAYDFVSNSSKNRSLVNIPKLEKTSQQDAVNQLEQLGLQVNLIEEANPEIPRGKVIRTNPTSGSSVQKNTTVTVVVSSGKEVTEVPDLARKNTADAAKILEEAGLQLDSTVREESSDSVPNGEIIEQTPSAGSQVSRGSKVVITVSTGVQNVRVPVVTGMKWDQAEGNLTSLGFVPDVRTVDAPEPAGTVVSVSGEGTEVPKGSTVTVKVSNGQMFNVPNITRLTVADAVRALNAAGWTGTASKITQGERVPTVSLSDQNLIASQVPAAGTPLRKDAPIEIHLYEFSLSALTNPR</sequence>
<keyword evidence="12" id="KW-1133">Transmembrane helix</keyword>
<evidence type="ECO:0000313" key="14">
    <source>
        <dbReference type="Proteomes" id="UP000195652"/>
    </source>
</evidence>
<dbReference type="InterPro" id="IPR017441">
    <property type="entry name" value="Protein_kinase_ATP_BS"/>
</dbReference>
<dbReference type="PROSITE" id="PS51178">
    <property type="entry name" value="PASTA"/>
    <property type="match status" value="3"/>
</dbReference>
<keyword evidence="5 10" id="KW-0547">Nucleotide-binding</keyword>
<comment type="catalytic activity">
    <reaction evidence="8">
        <text>L-threonyl-[protein] + ATP = O-phospho-L-threonyl-[protein] + ADP + H(+)</text>
        <dbReference type="Rhea" id="RHEA:46608"/>
        <dbReference type="Rhea" id="RHEA-COMP:11060"/>
        <dbReference type="Rhea" id="RHEA-COMP:11605"/>
        <dbReference type="ChEBI" id="CHEBI:15378"/>
        <dbReference type="ChEBI" id="CHEBI:30013"/>
        <dbReference type="ChEBI" id="CHEBI:30616"/>
        <dbReference type="ChEBI" id="CHEBI:61977"/>
        <dbReference type="ChEBI" id="CHEBI:456216"/>
        <dbReference type="EC" id="2.7.11.1"/>
    </reaction>
</comment>
<evidence type="ECO:0000256" key="6">
    <source>
        <dbReference type="ARBA" id="ARBA00022777"/>
    </source>
</evidence>
<reference evidence="13 14" key="4">
    <citation type="journal article" date="2020" name="PLoS ONE">
        <title>Taxonomic classification of strain PO100/5 shows a broader geographic distribution and genetic markers of the recently described Corynebacterium silvaticum.</title>
        <authorList>
            <person name="Viana M.V.C."/>
            <person name="Profeta R."/>
            <person name="da Silva A.L."/>
            <person name="Hurtado R."/>
            <person name="Cerqueira J.C."/>
            <person name="Ribeiro B.F.S."/>
            <person name="Almeida M.O."/>
            <person name="Morais-Rodrigues F."/>
            <person name="Soares S.C."/>
            <person name="Oliveira M."/>
            <person name="Tavares L."/>
            <person name="Figueiredo H."/>
            <person name="Wattam A.R."/>
            <person name="Barh D."/>
            <person name="Ghosh P."/>
            <person name="Silva A."/>
            <person name="Azevedo V."/>
        </authorList>
    </citation>
    <scope>NUCLEOTIDE SEQUENCE [LARGE SCALE GENOMIC DNA]</scope>
    <source>
        <strain evidence="13 14">PO100/5</strain>
    </source>
</reference>
<dbReference type="SUPFAM" id="SSF56112">
    <property type="entry name" value="Protein kinase-like (PK-like)"/>
    <property type="match status" value="1"/>
</dbReference>
<dbReference type="SMART" id="SM00220">
    <property type="entry name" value="S_TKc"/>
    <property type="match status" value="1"/>
</dbReference>
<dbReference type="Gene3D" id="3.30.200.20">
    <property type="entry name" value="Phosphorylase Kinase, domain 1"/>
    <property type="match status" value="1"/>
</dbReference>
<dbReference type="CDD" id="cd14014">
    <property type="entry name" value="STKc_PknB_like"/>
    <property type="match status" value="1"/>
</dbReference>
<dbReference type="FunFam" id="3.30.200.20:FF:000035">
    <property type="entry name" value="Serine/threonine protein kinase Stk1"/>
    <property type="match status" value="1"/>
</dbReference>
<keyword evidence="6 13" id="KW-0418">Kinase</keyword>
<feature type="binding site" evidence="10">
    <location>
        <position position="38"/>
    </location>
    <ligand>
        <name>ATP</name>
        <dbReference type="ChEBI" id="CHEBI:30616"/>
    </ligand>
</feature>
<dbReference type="PANTHER" id="PTHR43289:SF6">
    <property type="entry name" value="SERINE_THREONINE-PROTEIN KINASE NEKL-3"/>
    <property type="match status" value="1"/>
</dbReference>
<feature type="region of interest" description="Disordered" evidence="11">
    <location>
        <begin position="477"/>
        <end position="500"/>
    </location>
</feature>
<keyword evidence="4" id="KW-0677">Repeat</keyword>
<dbReference type="PROSITE" id="PS50011">
    <property type="entry name" value="PROTEIN_KINASE_DOM"/>
    <property type="match status" value="1"/>
</dbReference>
<dbReference type="InterPro" id="IPR011009">
    <property type="entry name" value="Kinase-like_dom_sf"/>
</dbReference>
<dbReference type="SMART" id="SM00740">
    <property type="entry name" value="PASTA"/>
    <property type="match status" value="4"/>
</dbReference>
<evidence type="ECO:0000256" key="8">
    <source>
        <dbReference type="ARBA" id="ARBA00047899"/>
    </source>
</evidence>
<evidence type="ECO:0000256" key="2">
    <source>
        <dbReference type="ARBA" id="ARBA00022527"/>
    </source>
</evidence>
<dbReference type="Pfam" id="PF00069">
    <property type="entry name" value="Pkinase"/>
    <property type="match status" value="1"/>
</dbReference>
<dbReference type="CDD" id="cd06577">
    <property type="entry name" value="PASTA_pknB"/>
    <property type="match status" value="4"/>
</dbReference>
<reference evidence="13 14" key="2">
    <citation type="journal article" date="2020" name="Antonie Van Leeuwenhoek">
        <title>Phylogenomic characterisation of a novel corynebacterial species pathogenic to animals.</title>
        <authorList>
            <person name="Moller J."/>
            <person name="Musella L."/>
            <person name="Melnikov V."/>
            <person name="Geissdorfer W."/>
            <person name="Burkovski A."/>
            <person name="Sangal V."/>
        </authorList>
    </citation>
    <scope>NUCLEOTIDE SEQUENCE [LARGE SCALE GENOMIC DNA]</scope>
    <source>
        <strain evidence="13 14">PO100/5</strain>
    </source>
</reference>
<keyword evidence="2" id="KW-0723">Serine/threonine-protein kinase</keyword>